<dbReference type="PATRIC" id="fig|1129367.4.peg.1027"/>
<organism evidence="1 2">
    <name type="scientific">Pseudoalteromonas luteoviolacea S4054</name>
    <dbReference type="NCBI Taxonomy" id="1129367"/>
    <lineage>
        <taxon>Bacteria</taxon>
        <taxon>Pseudomonadati</taxon>
        <taxon>Pseudomonadota</taxon>
        <taxon>Gammaproteobacteria</taxon>
        <taxon>Alteromonadales</taxon>
        <taxon>Pseudoalteromonadaceae</taxon>
        <taxon>Pseudoalteromonas</taxon>
    </lineage>
</organism>
<sequence>MWRRTTGPDKEFKVLTYNQLSKLMSKITLFPARKGWHFDVSYYRLRQVLGLPYNSSIELKGEYKVYPQGEGAKLVEGTETEFMLPSYVKRQAESFWESFFGEGEYEQTQGGMYLQEVFLRPPGRY</sequence>
<dbReference type="AlphaFoldDB" id="A0A0F6AFH4"/>
<dbReference type="EMBL" id="AUXW01000083">
    <property type="protein sequence ID" value="KKE84962.1"/>
    <property type="molecule type" value="Genomic_DNA"/>
</dbReference>
<name>A0A0F6AFH4_9GAMM</name>
<protein>
    <submittedName>
        <fullName evidence="1">Uncharacterized protein</fullName>
    </submittedName>
</protein>
<reference evidence="1 2" key="1">
    <citation type="journal article" date="2015" name="BMC Genomics">
        <title>Genome mining reveals unlocked bioactive potential of marine Gram-negative bacteria.</title>
        <authorList>
            <person name="Machado H."/>
            <person name="Sonnenschein E.C."/>
            <person name="Melchiorsen J."/>
            <person name="Gram L."/>
        </authorList>
    </citation>
    <scope>NUCLEOTIDE SEQUENCE [LARGE SCALE GENOMIC DNA]</scope>
    <source>
        <strain evidence="1 2">S4054</strain>
    </source>
</reference>
<accession>A0A0F6AFH4</accession>
<comment type="caution">
    <text evidence="1">The sequence shown here is derived from an EMBL/GenBank/DDBJ whole genome shotgun (WGS) entry which is preliminary data.</text>
</comment>
<proteinExistence type="predicted"/>
<evidence type="ECO:0000313" key="1">
    <source>
        <dbReference type="EMBL" id="KKE84962.1"/>
    </source>
</evidence>
<gene>
    <name evidence="1" type="ORF">N479_26305</name>
</gene>
<dbReference type="Proteomes" id="UP000033434">
    <property type="component" value="Unassembled WGS sequence"/>
</dbReference>
<dbReference type="RefSeq" id="WP_046354841.1">
    <property type="nucleotide sequence ID" value="NZ_AUXW01000083.1"/>
</dbReference>
<evidence type="ECO:0000313" key="2">
    <source>
        <dbReference type="Proteomes" id="UP000033434"/>
    </source>
</evidence>